<protein>
    <submittedName>
        <fullName evidence="2">Uncharacterized protein</fullName>
    </submittedName>
</protein>
<proteinExistence type="predicted"/>
<keyword evidence="3" id="KW-1185">Reference proteome</keyword>
<evidence type="ECO:0000313" key="2">
    <source>
        <dbReference type="EMBL" id="PLW45527.1"/>
    </source>
</evidence>
<dbReference type="EMBL" id="PGCJ01000127">
    <property type="protein sequence ID" value="PLW45527.1"/>
    <property type="molecule type" value="Genomic_DNA"/>
</dbReference>
<sequence length="118" mass="12907">MALLLLRRKAYTAWLSSQPICIKPPVNNKMDMTQEPHQSAHSPDHACTTPVAVKIEAEIKAAYASINNNLHETKSSPSPQVRRSSQILKQGGYGIITIPAGYLSIRQGPSKEPKTSSQ</sequence>
<gene>
    <name evidence="2" type="ORF">PCANC_10160</name>
</gene>
<feature type="region of interest" description="Disordered" evidence="1">
    <location>
        <begin position="26"/>
        <end position="46"/>
    </location>
</feature>
<evidence type="ECO:0000313" key="3">
    <source>
        <dbReference type="Proteomes" id="UP000235388"/>
    </source>
</evidence>
<accession>A0A2N5V6A4</accession>
<organism evidence="2 3">
    <name type="scientific">Puccinia coronata f. sp. avenae</name>
    <dbReference type="NCBI Taxonomy" id="200324"/>
    <lineage>
        <taxon>Eukaryota</taxon>
        <taxon>Fungi</taxon>
        <taxon>Dikarya</taxon>
        <taxon>Basidiomycota</taxon>
        <taxon>Pucciniomycotina</taxon>
        <taxon>Pucciniomycetes</taxon>
        <taxon>Pucciniales</taxon>
        <taxon>Pucciniaceae</taxon>
        <taxon>Puccinia</taxon>
    </lineage>
</organism>
<comment type="caution">
    <text evidence="2">The sequence shown here is derived from an EMBL/GenBank/DDBJ whole genome shotgun (WGS) entry which is preliminary data.</text>
</comment>
<reference evidence="2 3" key="1">
    <citation type="submission" date="2017-11" db="EMBL/GenBank/DDBJ databases">
        <title>De novo assembly and phasing of dikaryotic genomes from two isolates of Puccinia coronata f. sp. avenae, the causal agent of oat crown rust.</title>
        <authorList>
            <person name="Miller M.E."/>
            <person name="Zhang Y."/>
            <person name="Omidvar V."/>
            <person name="Sperschneider J."/>
            <person name="Schwessinger B."/>
            <person name="Raley C."/>
            <person name="Palmer J.M."/>
            <person name="Garnica D."/>
            <person name="Upadhyaya N."/>
            <person name="Rathjen J."/>
            <person name="Taylor J.M."/>
            <person name="Park R.F."/>
            <person name="Dodds P.N."/>
            <person name="Hirsch C.D."/>
            <person name="Kianian S.F."/>
            <person name="Figueroa M."/>
        </authorList>
    </citation>
    <scope>NUCLEOTIDE SEQUENCE [LARGE SCALE GENOMIC DNA]</scope>
    <source>
        <strain evidence="2">12NC29</strain>
    </source>
</reference>
<dbReference type="AlphaFoldDB" id="A0A2N5V6A4"/>
<dbReference type="Proteomes" id="UP000235388">
    <property type="component" value="Unassembled WGS sequence"/>
</dbReference>
<name>A0A2N5V6A4_9BASI</name>
<evidence type="ECO:0000256" key="1">
    <source>
        <dbReference type="SAM" id="MobiDB-lite"/>
    </source>
</evidence>